<comment type="caution">
    <text evidence="10">The sequence shown here is derived from an EMBL/GenBank/DDBJ whole genome shotgun (WGS) entry which is preliminary data.</text>
</comment>
<reference evidence="10" key="1">
    <citation type="submission" date="2023-06" db="EMBL/GenBank/DDBJ databases">
        <title>Genomic of Parafulvivirga corallium.</title>
        <authorList>
            <person name="Wang G."/>
        </authorList>
    </citation>
    <scope>NUCLEOTIDE SEQUENCE</scope>
    <source>
        <strain evidence="10">BMA10</strain>
    </source>
</reference>
<dbReference type="InterPro" id="IPR039421">
    <property type="entry name" value="Type_1_exporter"/>
</dbReference>
<evidence type="ECO:0000256" key="1">
    <source>
        <dbReference type="ARBA" id="ARBA00004651"/>
    </source>
</evidence>
<keyword evidence="4 10" id="KW-0067">ATP-binding</keyword>
<feature type="domain" description="ABC transmembrane type-1" evidence="9">
    <location>
        <begin position="30"/>
        <end position="307"/>
    </location>
</feature>
<dbReference type="PANTHER" id="PTHR43394:SF4">
    <property type="entry name" value="TOXIN SECRETION ABC TRANSPORTER ATP-BINDING PROTEIN"/>
    <property type="match status" value="1"/>
</dbReference>
<evidence type="ECO:0000256" key="4">
    <source>
        <dbReference type="ARBA" id="ARBA00022840"/>
    </source>
</evidence>
<evidence type="ECO:0000256" key="5">
    <source>
        <dbReference type="ARBA" id="ARBA00022989"/>
    </source>
</evidence>
<dbReference type="PANTHER" id="PTHR43394">
    <property type="entry name" value="ATP-DEPENDENT PERMEASE MDL1, MITOCHONDRIAL"/>
    <property type="match status" value="1"/>
</dbReference>
<dbReference type="Gene3D" id="3.40.50.300">
    <property type="entry name" value="P-loop containing nucleotide triphosphate hydrolases"/>
    <property type="match status" value="1"/>
</dbReference>
<dbReference type="InterPro" id="IPR003593">
    <property type="entry name" value="AAA+_ATPase"/>
</dbReference>
<dbReference type="InterPro" id="IPR003439">
    <property type="entry name" value="ABC_transporter-like_ATP-bd"/>
</dbReference>
<keyword evidence="2 7" id="KW-0812">Transmembrane</keyword>
<dbReference type="RefSeq" id="WP_346749787.1">
    <property type="nucleotide sequence ID" value="NZ_JAUJEA010000001.1"/>
</dbReference>
<evidence type="ECO:0000256" key="2">
    <source>
        <dbReference type="ARBA" id="ARBA00022692"/>
    </source>
</evidence>
<dbReference type="SMART" id="SM00382">
    <property type="entry name" value="AAA"/>
    <property type="match status" value="1"/>
</dbReference>
<keyword evidence="5 7" id="KW-1133">Transmembrane helix</keyword>
<comment type="subcellular location">
    <subcellularLocation>
        <location evidence="1">Cell membrane</location>
        <topology evidence="1">Multi-pass membrane protein</topology>
    </subcellularLocation>
</comment>
<organism evidence="10 11">
    <name type="scientific">Splendidivirga corallicola</name>
    <dbReference type="NCBI Taxonomy" id="3051826"/>
    <lineage>
        <taxon>Bacteria</taxon>
        <taxon>Pseudomonadati</taxon>
        <taxon>Bacteroidota</taxon>
        <taxon>Cytophagia</taxon>
        <taxon>Cytophagales</taxon>
        <taxon>Splendidivirgaceae</taxon>
        <taxon>Splendidivirga</taxon>
    </lineage>
</organism>
<feature type="transmembrane region" description="Helical" evidence="7">
    <location>
        <begin position="139"/>
        <end position="157"/>
    </location>
</feature>
<accession>A0ABT8KJI8</accession>
<keyword evidence="3" id="KW-0547">Nucleotide-binding</keyword>
<feature type="transmembrane region" description="Helical" evidence="7">
    <location>
        <begin position="28"/>
        <end position="50"/>
    </location>
</feature>
<dbReference type="SUPFAM" id="SSF90123">
    <property type="entry name" value="ABC transporter transmembrane region"/>
    <property type="match status" value="1"/>
</dbReference>
<dbReference type="InterPro" id="IPR027417">
    <property type="entry name" value="P-loop_NTPase"/>
</dbReference>
<dbReference type="PROSITE" id="PS50893">
    <property type="entry name" value="ABC_TRANSPORTER_2"/>
    <property type="match status" value="1"/>
</dbReference>
<dbReference type="Pfam" id="PF00005">
    <property type="entry name" value="ABC_tran"/>
    <property type="match status" value="1"/>
</dbReference>
<proteinExistence type="predicted"/>
<dbReference type="PROSITE" id="PS50929">
    <property type="entry name" value="ABC_TM1F"/>
    <property type="match status" value="1"/>
</dbReference>
<feature type="transmembrane region" description="Helical" evidence="7">
    <location>
        <begin position="62"/>
        <end position="81"/>
    </location>
</feature>
<keyword evidence="6 7" id="KW-0472">Membrane</keyword>
<keyword evidence="11" id="KW-1185">Reference proteome</keyword>
<dbReference type="InterPro" id="IPR036640">
    <property type="entry name" value="ABC1_TM_sf"/>
</dbReference>
<dbReference type="Gene3D" id="1.20.1560.10">
    <property type="entry name" value="ABC transporter type 1, transmembrane domain"/>
    <property type="match status" value="1"/>
</dbReference>
<gene>
    <name evidence="10" type="ORF">QQ008_00235</name>
</gene>
<dbReference type="GO" id="GO:0005524">
    <property type="term" value="F:ATP binding"/>
    <property type="evidence" value="ECO:0007669"/>
    <property type="project" value="UniProtKB-KW"/>
</dbReference>
<evidence type="ECO:0000313" key="10">
    <source>
        <dbReference type="EMBL" id="MDN5199755.1"/>
    </source>
</evidence>
<feature type="transmembrane region" description="Helical" evidence="7">
    <location>
        <begin position="249"/>
        <end position="272"/>
    </location>
</feature>
<evidence type="ECO:0000256" key="3">
    <source>
        <dbReference type="ARBA" id="ARBA00022741"/>
    </source>
</evidence>
<name>A0ABT8KJI8_9BACT</name>
<evidence type="ECO:0000259" key="9">
    <source>
        <dbReference type="PROSITE" id="PS50929"/>
    </source>
</evidence>
<feature type="domain" description="ABC transporter" evidence="8">
    <location>
        <begin position="342"/>
        <end position="575"/>
    </location>
</feature>
<evidence type="ECO:0000256" key="7">
    <source>
        <dbReference type="SAM" id="Phobius"/>
    </source>
</evidence>
<evidence type="ECO:0000313" key="11">
    <source>
        <dbReference type="Proteomes" id="UP001172082"/>
    </source>
</evidence>
<dbReference type="SUPFAM" id="SSF52540">
    <property type="entry name" value="P-loop containing nucleoside triphosphate hydrolases"/>
    <property type="match status" value="1"/>
</dbReference>
<dbReference type="EMBL" id="JAUJEA010000001">
    <property type="protein sequence ID" value="MDN5199755.1"/>
    <property type="molecule type" value="Genomic_DNA"/>
</dbReference>
<protein>
    <submittedName>
        <fullName evidence="10">ATP-binding cassette domain-containing protein</fullName>
    </submittedName>
</protein>
<evidence type="ECO:0000256" key="6">
    <source>
        <dbReference type="ARBA" id="ARBA00023136"/>
    </source>
</evidence>
<evidence type="ECO:0000259" key="8">
    <source>
        <dbReference type="PROSITE" id="PS50893"/>
    </source>
</evidence>
<dbReference type="InterPro" id="IPR011527">
    <property type="entry name" value="ABC1_TM_dom"/>
</dbReference>
<feature type="transmembrane region" description="Helical" evidence="7">
    <location>
        <begin position="163"/>
        <end position="181"/>
    </location>
</feature>
<sequence>METNNISLTPIQRFWRLLKPDRREIRNVYIYAIFNGLVSLSLPLGIQAIVNLIQGGQINSSWVILVTFVVLGVLISGVLQIHQLRITENLQQKIFTRAAFEFSYRLPRIRLEALYKHYAPELMNRFFDIISVQKGLPKVLIDFLTASLQAIFGLILLSFYHPFFILFSLLLIALIYTIFRFTGKNGLTTSLEESKHKYRMAHWLEDLARTATTLKLAGKTDLPLHMTDDHAGEYLKARRSHFRILVKQYSLMVIFKVLVATGLLAIGGILVMKQLMNIGQFIAAEIIILLIMNSVEKLILSLETIYDVLTALAKIGEVTDLELEKEFGMEVEDQFTDGGMRIELNDVTFSYPGQTLKILNKLSLAIENGERLTITGDNNSGKSTLLKILAGLYDVQQGNISYNDLPKGNLDPASLRELIGGAYSDQETLFEGTILENITLGRKTASFKNVQWVIENIGLSSWIKSLPHGYETELEPRGKNVAGSIAQKLLLARSIVHKPKILIIEDTFHRINVKDRKQIIDFLMNRENQWTVVMISNDPYVARSSDRVALMKSGEVVQIGSYTTIQSNLKMESHA</sequence>
<dbReference type="Pfam" id="PF00664">
    <property type="entry name" value="ABC_membrane"/>
    <property type="match status" value="1"/>
</dbReference>
<dbReference type="Proteomes" id="UP001172082">
    <property type="component" value="Unassembled WGS sequence"/>
</dbReference>